<comment type="caution">
    <text evidence="1">The sequence shown here is derived from an EMBL/GenBank/DDBJ whole genome shotgun (WGS) entry which is preliminary data.</text>
</comment>
<name>A0AA41XCM6_9BACI</name>
<accession>A0AA41XCM6</accession>
<dbReference type="EMBL" id="JANCLT010000017">
    <property type="protein sequence ID" value="MCP8970985.1"/>
    <property type="molecule type" value="Genomic_DNA"/>
</dbReference>
<sequence length="110" mass="12833">MRELPKRYSEMTERELHEEVARLKEQAIKAEQLGMANEYEVLARKMIMAQAYMTDVSQFAVGETYEITEEPGVQFTITYFNGVFAWGYRSDNQGEEIGVPISIFKKPERR</sequence>
<dbReference type="Gene3D" id="1.10.287.880">
    <property type="entry name" value="Hypothetical protein YfhH domain"/>
    <property type="match status" value="1"/>
</dbReference>
<dbReference type="InterPro" id="IPR036289">
    <property type="entry name" value="YfhH"/>
</dbReference>
<dbReference type="Proteomes" id="UP001156102">
    <property type="component" value="Unassembled WGS sequence"/>
</dbReference>
<dbReference type="Pfam" id="PF08838">
    <property type="entry name" value="DUF1811"/>
    <property type="match status" value="1"/>
</dbReference>
<keyword evidence="2" id="KW-1185">Reference proteome</keyword>
<dbReference type="InterPro" id="IPR014938">
    <property type="entry name" value="YfhH-like"/>
</dbReference>
<protein>
    <submittedName>
        <fullName evidence="1">YfhH family protein</fullName>
    </submittedName>
</protein>
<dbReference type="AlphaFoldDB" id="A0AA41XCM6"/>
<proteinExistence type="predicted"/>
<dbReference type="Gene3D" id="2.30.30.340">
    <property type="entry name" value="Hypothetical protein YfhH like domains"/>
    <property type="match status" value="1"/>
</dbReference>
<reference evidence="1" key="1">
    <citation type="submission" date="2022-07" db="EMBL/GenBank/DDBJ databases">
        <authorList>
            <person name="Li W.-J."/>
            <person name="Deng Q.-Q."/>
        </authorList>
    </citation>
    <scope>NUCLEOTIDE SEQUENCE</scope>
    <source>
        <strain evidence="1">SYSU M60031</strain>
    </source>
</reference>
<organism evidence="1 2">
    <name type="scientific">Ectobacillus ponti</name>
    <dbReference type="NCBI Taxonomy" id="2961894"/>
    <lineage>
        <taxon>Bacteria</taxon>
        <taxon>Bacillati</taxon>
        <taxon>Bacillota</taxon>
        <taxon>Bacilli</taxon>
        <taxon>Bacillales</taxon>
        <taxon>Bacillaceae</taxon>
        <taxon>Ectobacillus</taxon>
    </lineage>
</organism>
<dbReference type="RefSeq" id="WP_254760944.1">
    <property type="nucleotide sequence ID" value="NZ_JANCLT010000017.1"/>
</dbReference>
<dbReference type="SUPFAM" id="SSF101697">
    <property type="entry name" value="Hypothetical protein YfhH"/>
    <property type="match status" value="1"/>
</dbReference>
<evidence type="ECO:0000313" key="2">
    <source>
        <dbReference type="Proteomes" id="UP001156102"/>
    </source>
</evidence>
<gene>
    <name evidence="1" type="ORF">NK662_20905</name>
</gene>
<evidence type="ECO:0000313" key="1">
    <source>
        <dbReference type="EMBL" id="MCP8970985.1"/>
    </source>
</evidence>